<proteinExistence type="inferred from homology"/>
<dbReference type="GO" id="GO:0005829">
    <property type="term" value="C:cytosol"/>
    <property type="evidence" value="ECO:0007669"/>
    <property type="project" value="TreeGrafter"/>
</dbReference>
<keyword evidence="4 9" id="KW-0479">Metal-binding</keyword>
<dbReference type="GO" id="GO:0042132">
    <property type="term" value="F:fructose 1,6-bisphosphate 1-phosphatase activity"/>
    <property type="evidence" value="ECO:0007669"/>
    <property type="project" value="UniProtKB-EC"/>
</dbReference>
<evidence type="ECO:0000256" key="4">
    <source>
        <dbReference type="ARBA" id="ARBA00022723"/>
    </source>
</evidence>
<dbReference type="GO" id="GO:0006071">
    <property type="term" value="P:glycerol metabolic process"/>
    <property type="evidence" value="ECO:0007669"/>
    <property type="project" value="InterPro"/>
</dbReference>
<dbReference type="PIRSF" id="PIRSF004532">
    <property type="entry name" value="GlpX"/>
    <property type="match status" value="1"/>
</dbReference>
<dbReference type="GO" id="GO:0046872">
    <property type="term" value="F:metal ion binding"/>
    <property type="evidence" value="ECO:0007669"/>
    <property type="project" value="UniProtKB-KW"/>
</dbReference>
<feature type="binding site" evidence="9">
    <location>
        <position position="45"/>
    </location>
    <ligand>
        <name>Mn(2+)</name>
        <dbReference type="ChEBI" id="CHEBI:29035"/>
        <label>1</label>
    </ligand>
</feature>
<comment type="pathway">
    <text evidence="2">Carbohydrate biosynthesis; gluconeogenesis.</text>
</comment>
<gene>
    <name evidence="11" type="primary">glpX</name>
    <name evidence="11" type="ORF">IQ251_14370</name>
</gene>
<evidence type="ECO:0000256" key="10">
    <source>
        <dbReference type="PIRSR" id="PIRSR004532-2"/>
    </source>
</evidence>
<evidence type="ECO:0000256" key="8">
    <source>
        <dbReference type="PIRNR" id="PIRNR004532"/>
    </source>
</evidence>
<dbReference type="FunFam" id="3.40.190.90:FF:000001">
    <property type="entry name" value="Fructose-1,6-bisphosphatase"/>
    <property type="match status" value="1"/>
</dbReference>
<dbReference type="Proteomes" id="UP000598360">
    <property type="component" value="Unassembled WGS sequence"/>
</dbReference>
<evidence type="ECO:0000256" key="6">
    <source>
        <dbReference type="ARBA" id="ARBA00023211"/>
    </source>
</evidence>
<dbReference type="GO" id="GO:0030388">
    <property type="term" value="P:fructose 1,6-bisphosphate metabolic process"/>
    <property type="evidence" value="ECO:0007669"/>
    <property type="project" value="TreeGrafter"/>
</dbReference>
<dbReference type="CDD" id="cd01516">
    <property type="entry name" value="FBPase_glpX"/>
    <property type="match status" value="1"/>
</dbReference>
<keyword evidence="12" id="KW-1185">Reference proteome</keyword>
<evidence type="ECO:0000256" key="2">
    <source>
        <dbReference type="ARBA" id="ARBA00004742"/>
    </source>
</evidence>
<evidence type="ECO:0000256" key="9">
    <source>
        <dbReference type="PIRSR" id="PIRSR004532-1"/>
    </source>
</evidence>
<feature type="binding site" evidence="9">
    <location>
        <position position="97"/>
    </location>
    <ligand>
        <name>Mn(2+)</name>
        <dbReference type="ChEBI" id="CHEBI:29035"/>
        <label>2</label>
    </ligand>
</feature>
<keyword evidence="7 8" id="KW-0119">Carbohydrate metabolism</keyword>
<feature type="binding site" evidence="10">
    <location>
        <position position="223"/>
    </location>
    <ligand>
        <name>substrate</name>
    </ligand>
</feature>
<organism evidence="11 12">
    <name type="scientific">Saccharopolyspora montiporae</name>
    <dbReference type="NCBI Taxonomy" id="2781240"/>
    <lineage>
        <taxon>Bacteria</taxon>
        <taxon>Bacillati</taxon>
        <taxon>Actinomycetota</taxon>
        <taxon>Actinomycetes</taxon>
        <taxon>Pseudonocardiales</taxon>
        <taxon>Pseudonocardiaceae</taxon>
        <taxon>Saccharopolyspora</taxon>
    </lineage>
</organism>
<protein>
    <recommendedName>
        <fullName evidence="8">Fructose-1,6-bisphosphatase</fullName>
    </recommendedName>
</protein>
<feature type="binding site" evidence="10">
    <location>
        <begin position="199"/>
        <end position="201"/>
    </location>
    <ligand>
        <name>substrate</name>
    </ligand>
</feature>
<comment type="cofactor">
    <cofactor evidence="9">
        <name>Mn(2+)</name>
        <dbReference type="ChEBI" id="CHEBI:29035"/>
    </cofactor>
</comment>
<evidence type="ECO:0000313" key="11">
    <source>
        <dbReference type="EMBL" id="MBE9375634.1"/>
    </source>
</evidence>
<reference evidence="11" key="1">
    <citation type="submission" date="2020-10" db="EMBL/GenBank/DDBJ databases">
        <title>Diversity and distribution of actinomycetes associated with coral in the coast of Hainan.</title>
        <authorList>
            <person name="Li F."/>
        </authorList>
    </citation>
    <scope>NUCLEOTIDE SEQUENCE</scope>
    <source>
        <strain evidence="11">HNM0983</strain>
    </source>
</reference>
<dbReference type="PANTHER" id="PTHR30447:SF0">
    <property type="entry name" value="FRUCTOSE-1,6-BISPHOSPHATASE 1 CLASS 2-RELATED"/>
    <property type="match status" value="1"/>
</dbReference>
<dbReference type="RefSeq" id="WP_193929084.1">
    <property type="nucleotide sequence ID" value="NZ_JADEYC010000023.1"/>
</dbReference>
<evidence type="ECO:0000313" key="12">
    <source>
        <dbReference type="Proteomes" id="UP000598360"/>
    </source>
</evidence>
<dbReference type="PANTHER" id="PTHR30447">
    <property type="entry name" value="FRUCTOSE-1,6-BISPHOSPHATASE CLASS 2"/>
    <property type="match status" value="1"/>
</dbReference>
<feature type="binding site" evidence="9">
    <location>
        <position position="226"/>
    </location>
    <ligand>
        <name>Mn(2+)</name>
        <dbReference type="ChEBI" id="CHEBI:29035"/>
        <label>2</label>
    </ligand>
</feature>
<comment type="catalytic activity">
    <reaction evidence="1">
        <text>beta-D-fructose 1,6-bisphosphate + H2O = beta-D-fructose 6-phosphate + phosphate</text>
        <dbReference type="Rhea" id="RHEA:11064"/>
        <dbReference type="ChEBI" id="CHEBI:15377"/>
        <dbReference type="ChEBI" id="CHEBI:32966"/>
        <dbReference type="ChEBI" id="CHEBI:43474"/>
        <dbReference type="ChEBI" id="CHEBI:57634"/>
        <dbReference type="EC" id="3.1.3.11"/>
    </reaction>
</comment>
<sequence>MSTSSTDHRGEAPDRNLAMELVRVTESAALAAGRWVGRGDKKSGDGAAVDAMRKLIGSVSMRGTVVIGEGEKDEAPMLYNGEQVGDGTGPECDVAVDPIDGTTLLSKGMPNALAVLAVAERGSMFDPSAVFYMDKMAVGPEAADSVDLDAPIAENIRRVAKAKAIDISDVTVCILDRPRHEQVVHEVREAGARIQFISDGDVAGAIVASRPDSGVDMLLGTGGTPEGIIAACALKCLGGQIQARLAPKDDAEREQVRAAGHDVDRVLSTEDLVGGDNVFFCATGITDGGLLKGVHFRANRASTQSLVMRSKSGTVRTIEGLHKLSKLREYSNVDLGTDTPRHGLLP</sequence>
<feature type="binding site" evidence="10">
    <location>
        <position position="132"/>
    </location>
    <ligand>
        <name>substrate</name>
    </ligand>
</feature>
<accession>A0A929B9B6</accession>
<dbReference type="AlphaFoldDB" id="A0A929B9B6"/>
<evidence type="ECO:0000256" key="1">
    <source>
        <dbReference type="ARBA" id="ARBA00001273"/>
    </source>
</evidence>
<dbReference type="GO" id="GO:0006094">
    <property type="term" value="P:gluconeogenesis"/>
    <property type="evidence" value="ECO:0007669"/>
    <property type="project" value="InterPro"/>
</dbReference>
<dbReference type="Gene3D" id="3.30.540.10">
    <property type="entry name" value="Fructose-1,6-Bisphosphatase, subunit A, domain 1"/>
    <property type="match status" value="1"/>
</dbReference>
<name>A0A929B9B6_9PSEU</name>
<keyword evidence="6 9" id="KW-0464">Manganese</keyword>
<dbReference type="NCBIfam" id="TIGR00330">
    <property type="entry name" value="glpX"/>
    <property type="match status" value="1"/>
</dbReference>
<feature type="binding site" evidence="9">
    <location>
        <position position="100"/>
    </location>
    <ligand>
        <name>Mn(2+)</name>
        <dbReference type="ChEBI" id="CHEBI:29035"/>
        <label>2</label>
    </ligand>
</feature>
<feature type="binding site" evidence="10">
    <location>
        <begin position="177"/>
        <end position="179"/>
    </location>
    <ligand>
        <name>substrate</name>
    </ligand>
</feature>
<dbReference type="Pfam" id="PF03320">
    <property type="entry name" value="FBPase_glpX"/>
    <property type="match status" value="1"/>
</dbReference>
<dbReference type="InterPro" id="IPR004464">
    <property type="entry name" value="FBPase_class-2/SBPase"/>
</dbReference>
<evidence type="ECO:0000256" key="5">
    <source>
        <dbReference type="ARBA" id="ARBA00022801"/>
    </source>
</evidence>
<evidence type="ECO:0000256" key="3">
    <source>
        <dbReference type="ARBA" id="ARBA00008989"/>
    </source>
</evidence>
<dbReference type="SUPFAM" id="SSF56655">
    <property type="entry name" value="Carbohydrate phosphatase"/>
    <property type="match status" value="1"/>
</dbReference>
<dbReference type="EMBL" id="JADEYC010000023">
    <property type="protein sequence ID" value="MBE9375634.1"/>
    <property type="molecule type" value="Genomic_DNA"/>
</dbReference>
<keyword evidence="5 11" id="KW-0378">Hydrolase</keyword>
<feature type="binding site" evidence="10">
    <location>
        <begin position="100"/>
        <end position="102"/>
    </location>
    <ligand>
        <name>substrate</name>
    </ligand>
</feature>
<evidence type="ECO:0000256" key="7">
    <source>
        <dbReference type="ARBA" id="ARBA00023277"/>
    </source>
</evidence>
<feature type="binding site" evidence="9">
    <location>
        <position position="69"/>
    </location>
    <ligand>
        <name>Mn(2+)</name>
        <dbReference type="ChEBI" id="CHEBI:29035"/>
        <label>1</label>
    </ligand>
</feature>
<comment type="caution">
    <text evidence="11">The sequence shown here is derived from an EMBL/GenBank/DDBJ whole genome shotgun (WGS) entry which is preliminary data.</text>
</comment>
<comment type="similarity">
    <text evidence="3 8">Belongs to the FBPase class 2 family.</text>
</comment>
<dbReference type="Gene3D" id="3.40.190.90">
    <property type="match status" value="1"/>
</dbReference>